<sequence length="246" mass="28974">MKLFNRLIITFITILELVHICPQALLINFQPNIVESNCVVDKKITKDYKYLKINVKIPQINCLKNKEQEKVINNEISEWTEMWIMDVEKLAKDYFGAPKVEEPVFPYELTSNYIVKNKNEILSLYIDYYQYTGGAHGITTRKSYNIDMDKGNKIKLANLFKENYDYKCFINKIISEEISKNPNNYFQGKDGFKGISEEQGFYIEDGNLVVYFDYYEIAPYAFGMPEFKIPLKIFKDNLVYDKILNK</sequence>
<dbReference type="InterPro" id="IPR037126">
    <property type="entry name" value="PdaC/RsiV-like_sf"/>
</dbReference>
<reference evidence="3 5" key="1">
    <citation type="submission" date="2017-09" db="EMBL/GenBank/DDBJ databases">
        <authorList>
            <person name="Thomas P."/>
            <person name="Seyboldt C."/>
        </authorList>
    </citation>
    <scope>NUCLEOTIDE SEQUENCE [LARGE SCALE GENOMIC DNA]</scope>
    <source>
        <strain evidence="3 5">DSM 7534</strain>
    </source>
</reference>
<dbReference type="AlphaFoldDB" id="A0A9N7JMQ0"/>
<dbReference type="Pfam" id="PF11738">
    <property type="entry name" value="DUF3298"/>
    <property type="match status" value="1"/>
</dbReference>
<dbReference type="EMBL" id="CP023671">
    <property type="protein sequence ID" value="AYE34641.1"/>
    <property type="molecule type" value="Genomic_DNA"/>
</dbReference>
<feature type="domain" description="DUF3298" evidence="1">
    <location>
        <begin position="158"/>
        <end position="231"/>
    </location>
</feature>
<evidence type="ECO:0000259" key="1">
    <source>
        <dbReference type="Pfam" id="PF11738"/>
    </source>
</evidence>
<feature type="domain" description="Deacetylase PdaC" evidence="2">
    <location>
        <begin position="45"/>
        <end position="139"/>
    </location>
</feature>
<dbReference type="InterPro" id="IPR025303">
    <property type="entry name" value="PdaC"/>
</dbReference>
<dbReference type="Proteomes" id="UP001055437">
    <property type="component" value="Chromosome"/>
</dbReference>
<dbReference type="Gene3D" id="3.30.565.40">
    <property type="entry name" value="Fervidobacterium nodosum Rt17-B1 like"/>
    <property type="match status" value="1"/>
</dbReference>
<evidence type="ECO:0000313" key="4">
    <source>
        <dbReference type="EMBL" id="USS01232.1"/>
    </source>
</evidence>
<protein>
    <submittedName>
        <fullName evidence="4">DUF3298 and DUF4163 domain-containing protein</fullName>
    </submittedName>
    <submittedName>
        <fullName evidence="3">DUF3298/DUF4163 domain-containing protein</fullName>
    </submittedName>
</protein>
<name>A0A9N7JMQ0_CLOSE</name>
<evidence type="ECO:0000313" key="5">
    <source>
        <dbReference type="Proteomes" id="UP000280586"/>
    </source>
</evidence>
<dbReference type="GeneID" id="303560915"/>
<evidence type="ECO:0000259" key="2">
    <source>
        <dbReference type="Pfam" id="PF13739"/>
    </source>
</evidence>
<dbReference type="RefSeq" id="WP_066676658.1">
    <property type="nucleotide sequence ID" value="NZ_CABMIZ010000018.1"/>
</dbReference>
<evidence type="ECO:0000313" key="3">
    <source>
        <dbReference type="EMBL" id="AYE34641.1"/>
    </source>
</evidence>
<dbReference type="Proteomes" id="UP000280586">
    <property type="component" value="Chromosome"/>
</dbReference>
<proteinExistence type="predicted"/>
<reference evidence="4" key="2">
    <citation type="submission" date="2022-06" db="EMBL/GenBank/DDBJ databases">
        <authorList>
            <person name="Holder M.E."/>
            <person name="Ajami N.J."/>
            <person name="Petrosino J.F."/>
        </authorList>
    </citation>
    <scope>NUCLEOTIDE SEQUENCE</scope>
    <source>
        <strain evidence="4">RMA 8861</strain>
    </source>
</reference>
<dbReference type="Gene3D" id="3.90.640.20">
    <property type="entry name" value="Heat-shock cognate protein, ATPase"/>
    <property type="match status" value="1"/>
</dbReference>
<keyword evidence="6" id="KW-1185">Reference proteome</keyword>
<gene>
    <name evidence="3" type="ORF">CP523_09515</name>
    <name evidence="4" type="ORF">NH397_01855</name>
</gene>
<dbReference type="EMBL" id="CP099799">
    <property type="protein sequence ID" value="USS01232.1"/>
    <property type="molecule type" value="Genomic_DNA"/>
</dbReference>
<dbReference type="Pfam" id="PF13739">
    <property type="entry name" value="PdaC"/>
    <property type="match status" value="1"/>
</dbReference>
<accession>A0A9N7JMQ0</accession>
<dbReference type="KEGG" id="csep:CP523_09515"/>
<evidence type="ECO:0000313" key="6">
    <source>
        <dbReference type="Proteomes" id="UP001055437"/>
    </source>
</evidence>
<dbReference type="OrthoDB" id="5637at2"/>
<dbReference type="InterPro" id="IPR021729">
    <property type="entry name" value="DUF3298"/>
</dbReference>
<organism evidence="3 5">
    <name type="scientific">Clostridium septicum</name>
    <dbReference type="NCBI Taxonomy" id="1504"/>
    <lineage>
        <taxon>Bacteria</taxon>
        <taxon>Bacillati</taxon>
        <taxon>Bacillota</taxon>
        <taxon>Clostridia</taxon>
        <taxon>Eubacteriales</taxon>
        <taxon>Clostridiaceae</taxon>
        <taxon>Clostridium</taxon>
    </lineage>
</organism>